<evidence type="ECO:0000256" key="2">
    <source>
        <dbReference type="SAM" id="MobiDB-lite"/>
    </source>
</evidence>
<dbReference type="PANTHER" id="PTHR35861:SF1">
    <property type="entry name" value="PHAGE TAIL SHEATH PROTEIN"/>
    <property type="match status" value="1"/>
</dbReference>
<comment type="caution">
    <text evidence="5">The sequence shown here is derived from an EMBL/GenBank/DDBJ whole genome shotgun (WGS) entry which is preliminary data.</text>
</comment>
<dbReference type="Proteomes" id="UP000248706">
    <property type="component" value="Unassembled WGS sequence"/>
</dbReference>
<protein>
    <submittedName>
        <fullName evidence="5">Phage tail protein</fullName>
    </submittedName>
</protein>
<evidence type="ECO:0000256" key="1">
    <source>
        <dbReference type="ARBA" id="ARBA00008005"/>
    </source>
</evidence>
<evidence type="ECO:0000313" key="5">
    <source>
        <dbReference type="EMBL" id="RAQ97515.1"/>
    </source>
</evidence>
<dbReference type="EMBL" id="MCIF01000002">
    <property type="protein sequence ID" value="RAQ97515.1"/>
    <property type="molecule type" value="Genomic_DNA"/>
</dbReference>
<keyword evidence="6" id="KW-1185">Reference proteome</keyword>
<reference evidence="5 6" key="1">
    <citation type="submission" date="2016-08" db="EMBL/GenBank/DDBJ databases">
        <title>Analysis of Carbohydrate Active Enzymes in Thermogemmatispora T81 Reveals Carbohydrate Degradation Ability.</title>
        <authorList>
            <person name="Tomazini A."/>
            <person name="Lal S."/>
            <person name="Stott M."/>
            <person name="Henrissat B."/>
            <person name="Polikarpov I."/>
            <person name="Sparling R."/>
            <person name="Levin D.B."/>
        </authorList>
    </citation>
    <scope>NUCLEOTIDE SEQUENCE [LARGE SCALE GENOMIC DNA]</scope>
    <source>
        <strain evidence="5 6">T81</strain>
    </source>
</reference>
<comment type="similarity">
    <text evidence="1">Belongs to the myoviridae tail sheath protein family.</text>
</comment>
<name>A0A328VTS2_9CHLR</name>
<dbReference type="InterPro" id="IPR035089">
    <property type="entry name" value="Phage_sheath_subtilisin"/>
</dbReference>
<proteinExistence type="inferred from homology"/>
<accession>A0A328VTS2</accession>
<dbReference type="OrthoDB" id="9767864at2"/>
<organism evidence="5 6">
    <name type="scientific">Thermogemmatispora tikiterensis</name>
    <dbReference type="NCBI Taxonomy" id="1825093"/>
    <lineage>
        <taxon>Bacteria</taxon>
        <taxon>Bacillati</taxon>
        <taxon>Chloroflexota</taxon>
        <taxon>Ktedonobacteria</taxon>
        <taxon>Thermogemmatisporales</taxon>
        <taxon>Thermogemmatisporaceae</taxon>
        <taxon>Thermogemmatispora</taxon>
    </lineage>
</organism>
<sequence length="542" mass="58588">MPEYLSPGVYIQEVDSGPRPIEGVGTATAAFVGFAPAGPANRPVLITNWSQYVTTFGSLEEGGVRNPHLPGSYLSHAVYGYFLNGGGRCYVTRLVSSGTKKDKPAPLLLPSRASKAVPSLIIHPKNVPEQDIQIEVLPPSKTLPPPPAPASSEGEQKEAEATPPATAGNRGLFTLKVSMGDEEEYFENLSVGSSGAGVKSAVETVNQLSQLIRLVEPKTSGSAVERAPEPGTYVLRAPAQLALPQVQPDHFAGSAAERSGFEGLEVAEDVTMVCCPDLMAAYQAGLISREGVKAVQLAMIAHCEGMGDRLAILDPLPDLAPQQVKIWREAETAYDSKFAALYYPWIKVSGPDGRPLAVPPSGHIAGIYARSDNERGVHKAPANEVVRGALEGVIQVTKGEQDTLNPSGINCIRSFTGRGLRVWGARTLSSDSAWRYVNVRRLFNYIEKSIERGTQWVVFEPNDVDLWARVKRDITAFLTGVWRDGMLFGRSPEEAFFVKCDEEINPPDVRDRGMLFIDIGLAPVKPAEFVVFRLRQWAGGGA</sequence>
<dbReference type="RefSeq" id="WP_112431948.1">
    <property type="nucleotide sequence ID" value="NZ_MCIF01000002.1"/>
</dbReference>
<dbReference type="AlphaFoldDB" id="A0A328VTS2"/>
<dbReference type="InterPro" id="IPR052042">
    <property type="entry name" value="Tail_sheath_structural"/>
</dbReference>
<dbReference type="Pfam" id="PF04984">
    <property type="entry name" value="Phage_sheath_1"/>
    <property type="match status" value="1"/>
</dbReference>
<evidence type="ECO:0000259" key="3">
    <source>
        <dbReference type="Pfam" id="PF04984"/>
    </source>
</evidence>
<dbReference type="InterPro" id="IPR020287">
    <property type="entry name" value="Tail_sheath_C"/>
</dbReference>
<dbReference type="PANTHER" id="PTHR35861">
    <property type="match status" value="1"/>
</dbReference>
<feature type="domain" description="Tail sheath protein subtilisin-like" evidence="3">
    <location>
        <begin position="292"/>
        <end position="428"/>
    </location>
</feature>
<feature type="region of interest" description="Disordered" evidence="2">
    <location>
        <begin position="137"/>
        <end position="171"/>
    </location>
</feature>
<evidence type="ECO:0000313" key="6">
    <source>
        <dbReference type="Proteomes" id="UP000248706"/>
    </source>
</evidence>
<gene>
    <name evidence="5" type="ORF">A4R35_18405</name>
</gene>
<evidence type="ECO:0000259" key="4">
    <source>
        <dbReference type="Pfam" id="PF17482"/>
    </source>
</evidence>
<dbReference type="Gene3D" id="3.40.50.11780">
    <property type="match status" value="2"/>
</dbReference>
<dbReference type="Pfam" id="PF17482">
    <property type="entry name" value="Phage_sheath_1C"/>
    <property type="match status" value="1"/>
</dbReference>
<feature type="domain" description="Tail sheath protein C-terminal" evidence="4">
    <location>
        <begin position="429"/>
        <end position="535"/>
    </location>
</feature>